<accession>A0A6G1DH83</accession>
<dbReference type="Pfam" id="PF00646">
    <property type="entry name" value="F-box"/>
    <property type="match status" value="1"/>
</dbReference>
<comment type="caution">
    <text evidence="2">The sequence shown here is derived from an EMBL/GenBank/DDBJ whole genome shotgun (WGS) entry which is preliminary data.</text>
</comment>
<dbReference type="InterPro" id="IPR036047">
    <property type="entry name" value="F-box-like_dom_sf"/>
</dbReference>
<gene>
    <name evidence="2" type="ORF">E2562_012339</name>
</gene>
<feature type="domain" description="F-box" evidence="1">
    <location>
        <begin position="19"/>
        <end position="60"/>
    </location>
</feature>
<dbReference type="SMART" id="SM00256">
    <property type="entry name" value="FBOX"/>
    <property type="match status" value="1"/>
</dbReference>
<keyword evidence="3" id="KW-1185">Reference proteome</keyword>
<dbReference type="PANTHER" id="PTHR33207">
    <property type="entry name" value="F-BOX DOMAIN CONTAINING PROTEIN-RELATED"/>
    <property type="match status" value="1"/>
</dbReference>
<dbReference type="Gene3D" id="1.20.1280.50">
    <property type="match status" value="1"/>
</dbReference>
<reference evidence="2 3" key="1">
    <citation type="submission" date="2019-11" db="EMBL/GenBank/DDBJ databases">
        <title>Whole genome sequence of Oryza granulata.</title>
        <authorList>
            <person name="Li W."/>
        </authorList>
    </citation>
    <scope>NUCLEOTIDE SEQUENCE [LARGE SCALE GENOMIC DNA]</scope>
    <source>
        <strain evidence="3">cv. Menghai</strain>
        <tissue evidence="2">Leaf</tissue>
    </source>
</reference>
<organism evidence="2 3">
    <name type="scientific">Oryza meyeriana var. granulata</name>
    <dbReference type="NCBI Taxonomy" id="110450"/>
    <lineage>
        <taxon>Eukaryota</taxon>
        <taxon>Viridiplantae</taxon>
        <taxon>Streptophyta</taxon>
        <taxon>Embryophyta</taxon>
        <taxon>Tracheophyta</taxon>
        <taxon>Spermatophyta</taxon>
        <taxon>Magnoliopsida</taxon>
        <taxon>Liliopsida</taxon>
        <taxon>Poales</taxon>
        <taxon>Poaceae</taxon>
        <taxon>BOP clade</taxon>
        <taxon>Oryzoideae</taxon>
        <taxon>Oryzeae</taxon>
        <taxon>Oryzinae</taxon>
        <taxon>Oryza</taxon>
        <taxon>Oryza meyeriana</taxon>
    </lineage>
</organism>
<name>A0A6G1DH83_9ORYZ</name>
<dbReference type="OrthoDB" id="659406at2759"/>
<protein>
    <recommendedName>
        <fullName evidence="1">F-box domain-containing protein</fullName>
    </recommendedName>
</protein>
<evidence type="ECO:0000259" key="1">
    <source>
        <dbReference type="SMART" id="SM00256"/>
    </source>
</evidence>
<dbReference type="AlphaFoldDB" id="A0A6G1DH83"/>
<evidence type="ECO:0000313" key="3">
    <source>
        <dbReference type="Proteomes" id="UP000479710"/>
    </source>
</evidence>
<dbReference type="EMBL" id="SPHZ02000006">
    <property type="protein sequence ID" value="KAF0911857.1"/>
    <property type="molecule type" value="Genomic_DNA"/>
</dbReference>
<evidence type="ECO:0000313" key="2">
    <source>
        <dbReference type="EMBL" id="KAF0911857.1"/>
    </source>
</evidence>
<dbReference type="SUPFAM" id="SSF81383">
    <property type="entry name" value="F-box domain"/>
    <property type="match status" value="1"/>
</dbReference>
<dbReference type="InterPro" id="IPR001810">
    <property type="entry name" value="F-box_dom"/>
</dbReference>
<sequence length="391" mass="43823">MDLDGTTHDDDDDVKFELLCDDLLEFILLRLDSPICLVRAASVCKRWRHVIADAGFLRRICSLHRPTVAGLYSVGHQASPIREVKLRPIFIPSPSVAAAIDHRRHLSPVFLYMYRRILDSCGSLLLLEPRLCTFQDITVYEPFTRLYRLINPPAPRESGHCSVVGAYLLGGGDADDEAAGCAAASMSNFRVVCTFYDHHDRAAHASVLDQRNFIGRAGGSLYWATRDGKVHVLNGITMETSTFTFPDNETWSSSLCLDIWLRYYHNRVLRVVDCGGGAARMVCFAGLNLEVFSRPRGGEKWAPEKSVRLPENTLQFVPEGLEGYYVFDSLFETMVTAGAGFVVFAPSEDAPLLFQIDLETEVVTFKLKDRRYNVPQFPCELPWPPALHACV</sequence>
<dbReference type="Proteomes" id="UP000479710">
    <property type="component" value="Unassembled WGS sequence"/>
</dbReference>
<proteinExistence type="predicted"/>